<reference evidence="2 3" key="1">
    <citation type="submission" date="2016-03" db="EMBL/GenBank/DDBJ databases">
        <title>Fine-scale spatial genetic structure of a fungal parasite of coffee scale insects.</title>
        <authorList>
            <person name="Jackson D."/>
            <person name="Zemenick K.A."/>
            <person name="Malloure B."/>
            <person name="Quandt C.A."/>
            <person name="James T.Y."/>
        </authorList>
    </citation>
    <scope>NUCLEOTIDE SEQUENCE [LARGE SCALE GENOMIC DNA]</scope>
    <source>
        <strain evidence="2 3">UM487</strain>
    </source>
</reference>
<name>A0A179IBB7_CORDF</name>
<sequence>MVRQRPAAPRASPAIDDERYFYYFDVFAQRNSFSGKTRLFTDDVKQMGELQRLPYFLNSIRALGAIQAYKLGPSCQRRHIGDAYTSYALYSQAVTGLRKSLDGQQHGLSDSNRTALLWTTLFLGMFELMSDNSGRGWLQHMVHGTAKGLAACGPSICNTPTGARMFLQTRMFEVCRTIVFNDRSFLTEPAWRKASQRLWSNDGFSEEWRPLDSLVDIMLLCPDLRYRANQFCNAEDDNPSPGVPNEARDIASAGMALRDALNTWHKAHLADEEATESHRDTTPGGTTLDDCSLLTRLFWSAISIYLSGEFDYEMHHWTRFGLAVPTFDAETVRGHVATILALTEHALERSSLSPLLFLFPLRIAGARSVRAGRAQRARVLRSLDAISERFAVGQAIREGLTDAWIGMGVAVNDW</sequence>
<dbReference type="Pfam" id="PF11951">
    <property type="entry name" value="Fungal_trans_2"/>
    <property type="match status" value="1"/>
</dbReference>
<protein>
    <recommendedName>
        <fullName evidence="4">Transcription factor domain-containing protein</fullName>
    </recommendedName>
</protein>
<keyword evidence="3" id="KW-1185">Reference proteome</keyword>
<dbReference type="PANTHER" id="PTHR38111:SF2">
    <property type="entry name" value="FINGER DOMAIN PROTEIN, PUTATIVE (AFU_ORTHOLOGUE AFUA_1G01560)-RELATED"/>
    <property type="match status" value="1"/>
</dbReference>
<dbReference type="InterPro" id="IPR021858">
    <property type="entry name" value="Fun_TF"/>
</dbReference>
<evidence type="ECO:0008006" key="4">
    <source>
        <dbReference type="Google" id="ProtNLM"/>
    </source>
</evidence>
<comment type="caution">
    <text evidence="2">The sequence shown here is derived from an EMBL/GenBank/DDBJ whole genome shotgun (WGS) entry which is preliminary data.</text>
</comment>
<gene>
    <name evidence="2" type="ORF">LLEC1_02938</name>
</gene>
<accession>A0A179IBB7</accession>
<dbReference type="PANTHER" id="PTHR38111">
    <property type="entry name" value="ZN(2)-C6 FUNGAL-TYPE DOMAIN-CONTAINING PROTEIN-RELATED"/>
    <property type="match status" value="1"/>
</dbReference>
<keyword evidence="1" id="KW-0539">Nucleus</keyword>
<dbReference type="InterPro" id="IPR053178">
    <property type="entry name" value="Osmoadaptation_assoc"/>
</dbReference>
<evidence type="ECO:0000313" key="2">
    <source>
        <dbReference type="EMBL" id="OAQ99582.1"/>
    </source>
</evidence>
<dbReference type="AlphaFoldDB" id="A0A179IBB7"/>
<evidence type="ECO:0000313" key="3">
    <source>
        <dbReference type="Proteomes" id="UP000243081"/>
    </source>
</evidence>
<evidence type="ECO:0000256" key="1">
    <source>
        <dbReference type="ARBA" id="ARBA00023242"/>
    </source>
</evidence>
<dbReference type="OrthoDB" id="194358at2759"/>
<dbReference type="Proteomes" id="UP000243081">
    <property type="component" value="Unassembled WGS sequence"/>
</dbReference>
<proteinExistence type="predicted"/>
<dbReference type="EMBL" id="LUKN01002144">
    <property type="protein sequence ID" value="OAQ99582.1"/>
    <property type="molecule type" value="Genomic_DNA"/>
</dbReference>
<dbReference type="OMA" id="WHPLDSL"/>
<organism evidence="2 3">
    <name type="scientific">Cordyceps confragosa</name>
    <name type="common">Lecanicillium lecanii</name>
    <dbReference type="NCBI Taxonomy" id="2714763"/>
    <lineage>
        <taxon>Eukaryota</taxon>
        <taxon>Fungi</taxon>
        <taxon>Dikarya</taxon>
        <taxon>Ascomycota</taxon>
        <taxon>Pezizomycotina</taxon>
        <taxon>Sordariomycetes</taxon>
        <taxon>Hypocreomycetidae</taxon>
        <taxon>Hypocreales</taxon>
        <taxon>Cordycipitaceae</taxon>
        <taxon>Akanthomyces</taxon>
    </lineage>
</organism>